<comment type="similarity">
    <text evidence="2">Belongs to the methyl-accepting chemotaxis (MCP) protein family.</text>
</comment>
<evidence type="ECO:0000313" key="9">
    <source>
        <dbReference type="Proteomes" id="UP000663720"/>
    </source>
</evidence>
<protein>
    <submittedName>
        <fullName evidence="8">Methyl-accepting chemotaxis protein, double Cache and HAMP domains-containing</fullName>
    </submittedName>
</protein>
<dbReference type="Gene3D" id="3.30.450.20">
    <property type="entry name" value="PAS domain"/>
    <property type="match status" value="2"/>
</dbReference>
<feature type="domain" description="Methyl-accepting transducer" evidence="6">
    <location>
        <begin position="806"/>
        <end position="1021"/>
    </location>
</feature>
<organism evidence="8 9">
    <name type="scientific">Desulfonema limicola</name>
    <dbReference type="NCBI Taxonomy" id="45656"/>
    <lineage>
        <taxon>Bacteria</taxon>
        <taxon>Pseudomonadati</taxon>
        <taxon>Thermodesulfobacteriota</taxon>
        <taxon>Desulfobacteria</taxon>
        <taxon>Desulfobacterales</taxon>
        <taxon>Desulfococcaceae</taxon>
        <taxon>Desulfonema</taxon>
    </lineage>
</organism>
<keyword evidence="9" id="KW-1185">Reference proteome</keyword>
<dbReference type="InterPro" id="IPR003660">
    <property type="entry name" value="HAMP_dom"/>
</dbReference>
<gene>
    <name evidence="8" type="ORF">dnl_46560</name>
</gene>
<reference evidence="8" key="1">
    <citation type="journal article" date="2021" name="Microb. Physiol.">
        <title>Proteogenomic Insights into the Physiology of Marine, Sulfate-Reducing, Filamentous Desulfonema limicola and Desulfonema magnum.</title>
        <authorList>
            <person name="Schnaars V."/>
            <person name="Wohlbrand L."/>
            <person name="Scheve S."/>
            <person name="Hinrichs C."/>
            <person name="Reinhardt R."/>
            <person name="Rabus R."/>
        </authorList>
    </citation>
    <scope>NUCLEOTIDE SEQUENCE</scope>
    <source>
        <strain evidence="8">5ac10</strain>
    </source>
</reference>
<evidence type="ECO:0000259" key="7">
    <source>
        <dbReference type="PROSITE" id="PS50885"/>
    </source>
</evidence>
<dbReference type="Pfam" id="PF18947">
    <property type="entry name" value="HAMP_2"/>
    <property type="match status" value="4"/>
</dbReference>
<dbReference type="Gene3D" id="1.20.120.1530">
    <property type="match status" value="3"/>
</dbReference>
<dbReference type="SMART" id="SM00283">
    <property type="entry name" value="MA"/>
    <property type="match status" value="1"/>
</dbReference>
<dbReference type="PRINTS" id="PR00260">
    <property type="entry name" value="CHEMTRNSDUCR"/>
</dbReference>
<dbReference type="GO" id="GO:0007165">
    <property type="term" value="P:signal transduction"/>
    <property type="evidence" value="ECO:0007669"/>
    <property type="project" value="UniProtKB-KW"/>
</dbReference>
<sequence>MFNSLISNKNITSFLLGSLKTSATENAKAQVHEKARAMAYSIRAEFEAAINSARTLADILSVTKDVLNLKIDRDQIDGILRSMAVKNDKFTGVYSAWEANMLDNEDEKFLNMLGSDQTGRFLSYWQKDGRRITLNSLTGYEDQERYENGIRKGEYYLLPKERKRECIIDPHLKPVKDSTSYVISLIVPILVDKNFYGIAGIDMDIKFIQSLTRETNTRLYSGTGITGVISYNGIITALSSNPELSGRHLKNWKPENWETYLDQLQKGESFTREGENNIEVLIPLEIGKTEMPWAVIIDIPKTSILKETQTLISSLQKKTEKDIIKQVGIGLGIGLAAVIIIGFISARMVQPVIRSISFARSIARGDFTTELNINRQDEIGELVKTLNEMKKTIQDVLKEMNETISSIQEGRLETRGNPAVFEGGWQKLILGMNNVIDALAAPINKTGEYIEKLSKSEIPEIITEEYKGDFNHIKNNLNMLIQDISNVSAQIDSLCQAVLNGHLDARVETRDFKGGWLKLVSGTNKLVDAFTAPIYLTAAYLEQIARGEIPEKITGEYKGDFNQIKENLNQCIASVEGLISETVLLTESAVEGKLGSRGNTEKFGGDYAKIVQGINNTLDAVINPLNLAAEYMKKISVGDLPEKIQVEYKGDFNEIKENLNTLIENRKDTALVAEKIARGDMSAAITILSEKDIMGISLSKMIETIKGIVKSINALTDEILEGRLDVRGDTENFGGEYARIIRGVNNTLDAVVNPLNVTAGYVDQIAKGIIPEKIIQEYKGDFNKIRNNLNEMIENLGRFAVDVQDSAQQVALGSEQLSSGAQQVSQGTSQQAAGIEEISSSMEQMSSMVTQNAENAQQTAAIAGKAAQDACESSRAVEDTVQAMKSISEKIRIIEDIARQTNMLALNAAIEAARAGEHGKGFAVVAAEVRKLAEKSQNAAKAINSLSVTNLDIAEKTGSLLTGMVSGIQKTAELIQEISASGTEQAQGISQVNKAIQQLDQIIQENASSSEEMASSSREFSSQAERLRETALFFKVNEAYKKKNKAELKNQALNQEISSPVYPGNTARSKSNKDRDLIDIDDNDEFEHY</sequence>
<evidence type="ECO:0000256" key="5">
    <source>
        <dbReference type="SAM" id="Phobius"/>
    </source>
</evidence>
<dbReference type="SUPFAM" id="SSF158472">
    <property type="entry name" value="HAMP domain-like"/>
    <property type="match status" value="1"/>
</dbReference>
<dbReference type="GO" id="GO:0006935">
    <property type="term" value="P:chemotaxis"/>
    <property type="evidence" value="ECO:0007669"/>
    <property type="project" value="UniProtKB-KW"/>
</dbReference>
<feature type="compositionally biased region" description="Acidic residues" evidence="4">
    <location>
        <begin position="1079"/>
        <end position="1089"/>
    </location>
</feature>
<evidence type="ECO:0000256" key="2">
    <source>
        <dbReference type="ARBA" id="ARBA00029447"/>
    </source>
</evidence>
<dbReference type="Proteomes" id="UP000663720">
    <property type="component" value="Chromosome"/>
</dbReference>
<evidence type="ECO:0000256" key="3">
    <source>
        <dbReference type="PROSITE-ProRule" id="PRU00284"/>
    </source>
</evidence>
<dbReference type="SMART" id="SM00304">
    <property type="entry name" value="HAMP"/>
    <property type="match status" value="4"/>
</dbReference>
<dbReference type="Pfam" id="PF00672">
    <property type="entry name" value="HAMP"/>
    <property type="match status" value="1"/>
</dbReference>
<feature type="domain" description="HAMP" evidence="7">
    <location>
        <begin position="346"/>
        <end position="398"/>
    </location>
</feature>
<dbReference type="GO" id="GO:0004888">
    <property type="term" value="F:transmembrane signaling receptor activity"/>
    <property type="evidence" value="ECO:0007669"/>
    <property type="project" value="InterPro"/>
</dbReference>
<evidence type="ECO:0000313" key="8">
    <source>
        <dbReference type="EMBL" id="QTA82282.1"/>
    </source>
</evidence>
<dbReference type="InterPro" id="IPR004089">
    <property type="entry name" value="MCPsignal_dom"/>
</dbReference>
<dbReference type="Pfam" id="PF00015">
    <property type="entry name" value="MCPsignal"/>
    <property type="match status" value="1"/>
</dbReference>
<dbReference type="Gene3D" id="1.10.287.950">
    <property type="entry name" value="Methyl-accepting chemotaxis protein"/>
    <property type="match status" value="1"/>
</dbReference>
<name>A0A975BBE4_9BACT</name>
<keyword evidence="5" id="KW-1133">Transmembrane helix</keyword>
<dbReference type="PANTHER" id="PTHR43531:SF11">
    <property type="entry name" value="METHYL-ACCEPTING CHEMOTAXIS PROTEIN 3"/>
    <property type="match status" value="1"/>
</dbReference>
<dbReference type="CDD" id="cd12913">
    <property type="entry name" value="PDC1_MCP_like"/>
    <property type="match status" value="1"/>
</dbReference>
<evidence type="ECO:0000256" key="1">
    <source>
        <dbReference type="ARBA" id="ARBA00022500"/>
    </source>
</evidence>
<dbReference type="InterPro" id="IPR051310">
    <property type="entry name" value="MCP_chemotaxis"/>
</dbReference>
<feature type="transmembrane region" description="Helical" evidence="5">
    <location>
        <begin position="327"/>
        <end position="346"/>
    </location>
</feature>
<feature type="domain" description="HAMP" evidence="7">
    <location>
        <begin position="619"/>
        <end position="671"/>
    </location>
</feature>
<proteinExistence type="inferred from homology"/>
<evidence type="ECO:0000259" key="6">
    <source>
        <dbReference type="PROSITE" id="PS50111"/>
    </source>
</evidence>
<dbReference type="KEGG" id="dli:dnl_46560"/>
<feature type="region of interest" description="Disordered" evidence="4">
    <location>
        <begin position="1051"/>
        <end position="1089"/>
    </location>
</feature>
<keyword evidence="5" id="KW-0472">Membrane</keyword>
<dbReference type="PROSITE" id="PS50111">
    <property type="entry name" value="CHEMOTAXIS_TRANSDUC_2"/>
    <property type="match status" value="1"/>
</dbReference>
<evidence type="ECO:0000256" key="4">
    <source>
        <dbReference type="SAM" id="MobiDB-lite"/>
    </source>
</evidence>
<keyword evidence="1" id="KW-0145">Chemotaxis</keyword>
<keyword evidence="5" id="KW-0812">Transmembrane</keyword>
<dbReference type="PROSITE" id="PS50885">
    <property type="entry name" value="HAMP"/>
    <property type="match status" value="2"/>
</dbReference>
<dbReference type="AlphaFoldDB" id="A0A975BBE4"/>
<dbReference type="InterPro" id="IPR004090">
    <property type="entry name" value="Chemotax_Me-accpt_rcpt"/>
</dbReference>
<accession>A0A975BBE4</accession>
<dbReference type="GO" id="GO:0005886">
    <property type="term" value="C:plasma membrane"/>
    <property type="evidence" value="ECO:0007669"/>
    <property type="project" value="TreeGrafter"/>
</dbReference>
<dbReference type="EMBL" id="CP061799">
    <property type="protein sequence ID" value="QTA82282.1"/>
    <property type="molecule type" value="Genomic_DNA"/>
</dbReference>
<dbReference type="CDD" id="cd06225">
    <property type="entry name" value="HAMP"/>
    <property type="match status" value="1"/>
</dbReference>
<dbReference type="RefSeq" id="WP_207688227.1">
    <property type="nucleotide sequence ID" value="NZ_CP061799.1"/>
</dbReference>
<dbReference type="PANTHER" id="PTHR43531">
    <property type="entry name" value="PROTEIN ICFG"/>
    <property type="match status" value="1"/>
</dbReference>
<dbReference type="SUPFAM" id="SSF58104">
    <property type="entry name" value="Methyl-accepting chemotaxis protein (MCP) signaling domain"/>
    <property type="match status" value="1"/>
</dbReference>
<keyword evidence="3" id="KW-0807">Transducer</keyword>